<protein>
    <recommendedName>
        <fullName evidence="8">PHD-type domain-containing protein</fullName>
    </recommendedName>
</protein>
<name>A0A2R6X7P6_MARPO</name>
<keyword evidence="3 6" id="KW-0863">Zinc-finger</keyword>
<dbReference type="CDD" id="cd15532">
    <property type="entry name" value="PHD2_CHD_II"/>
    <property type="match status" value="1"/>
</dbReference>
<dbReference type="GO" id="GO:0008270">
    <property type="term" value="F:zinc ion binding"/>
    <property type="evidence" value="ECO:0007669"/>
    <property type="project" value="UniProtKB-KW"/>
</dbReference>
<dbReference type="GO" id="GO:0000977">
    <property type="term" value="F:RNA polymerase II transcription regulatory region sequence-specific DNA binding"/>
    <property type="evidence" value="ECO:0000318"/>
    <property type="project" value="GO_Central"/>
</dbReference>
<dbReference type="InterPro" id="IPR001965">
    <property type="entry name" value="Znf_PHD"/>
</dbReference>
<feature type="region of interest" description="Disordered" evidence="7">
    <location>
        <begin position="349"/>
        <end position="558"/>
    </location>
</feature>
<dbReference type="GO" id="GO:0003682">
    <property type="term" value="F:chromatin binding"/>
    <property type="evidence" value="ECO:0000318"/>
    <property type="project" value="GO_Central"/>
</dbReference>
<feature type="domain" description="PHD-type" evidence="8">
    <location>
        <begin position="942"/>
        <end position="990"/>
    </location>
</feature>
<feature type="region of interest" description="Disordered" evidence="7">
    <location>
        <begin position="777"/>
        <end position="800"/>
    </location>
</feature>
<sequence>MPPKCFSKLPTASTGVYDSSGCSTPLQCKRGCGELRGWLLRGLGGFLSLLNTIFHDEFVYLCRSEAMMHGDNTMTKVDGSSSFGQLDPLKENGHGTEGCQNHSIIENSVVDGEMKLGDYQATLEQSTFGTILNNPASCTNDTLVGASTRRPERLKIIVKRKVVADESGKEARTKSPNKRLKVDTSGFVGGQNELLELKTNTFAGSPAQGVACMDSRLDVEVEKLGVESAHVSLPVWGQPHTSTRAKTQKVMAIERNEPFQADHAVTDNKEMSPTLLDNSSQELLNSLSPASKLCDEEHIVAAKYSSAGVGLVTSASGVLEITEVGRSAPAVQLIEDSSLPTVEEYRAPEEPDTFETGSPINRGGSSDAPEPTHTPKAKRTPLFFRPAERSVDDVSLSSPSQSSNPPAPPAKRSPLPLPGSSSSLQPQLSSDKPEAEDYSRNDEDQSLSGEATDLDAFQLQFKGNFEQVEREYVPEESGSQDDEGDGAEAEDEAEVEEEEEQEGAKDEQIEELEEGEAGEAVEVEEDEIEEGDEVREADFVAVGEEEEDEGTDGLEDGDLADDEFVAGIKFDIAELDNDTHVTTTSGVVFDEKHIFRETFTTSEKSQSSMQYEASYLSASLVKSSGLGDSRFSFQSLGNGNPYPVEKDDNDPEGVFQDRNLESDQLDDTAGLDTGGTSYSQQSEDIVDEDGVSKPNLLGRVNICNRCGVQKTGSNCDCGSWSAEAESQEEGSLSPEDFSESSQVFGNSLKVERLDGNKPVDVFHNAYYVKQVDDWEPKRSTKPLVPTHSTSQPSQSSSGVKRLKVKISSGVSVKTALPTPAKGINIKDAPTTAKALLATGLLEGYQVRYLDRSGGVMLTGRIKNSGIVCDCTKCKGQQVVNVSAFEKHAGSSARHPSDFIFLENGKNLHDVMEAGWKAGTNGRKVVEALQSAMGFAARKKESNSSCTECSGTGGTLFACSGPRCSGVYHIECAGLSQPPESDWLCALCEPAENRRRLLKANSLPSREPSTGKQDSSANMHKALFLPGALPDDVEVGYYVKGQRFLTGVKKGSGICCSCCGQVISCSQFEQHAGWGSRRNPYSSIYLADGRSLHCAALALTKKLDETPVENMDYCTECGDGGDLVLCDGCPGAFHPECAGLISIPGGHWFCPRCKNQQNSVPGSVRKVTTKMRNKGGSKAGGPAVKESLDDRCTRLLKATDTVSSGCVFCRSGEFAKSGFGPRTILLCDQCEREFHVGCLKEHGLANLTELPDGEWFCEKDCQHIHGILHLLVANGMEPLAGSIVSKVIENKKHKEGPEAPEPSRFAWQLLHGRRGDPQNGKTLTEAAAIFSESFDPIVDESSGRDLIPLMVHSRSIRDQDFGGMHCVVLKRNDEVVTAALVRIFGRQFAELPLVATRAGSHGQGYCKALILSIERLLGVLNVERLVLPAAEGAEGIWVNKFGFSQLSDEESRRFRSEVQMMIFKGSSLLKKVITPMAIQ</sequence>
<feature type="compositionally biased region" description="Basic and acidic residues" evidence="7">
    <location>
        <begin position="431"/>
        <end position="443"/>
    </location>
</feature>
<dbReference type="OrthoDB" id="1903104at2759"/>
<dbReference type="SUPFAM" id="SSF55729">
    <property type="entry name" value="Acyl-CoA N-acyltransferases (Nat)"/>
    <property type="match status" value="1"/>
</dbReference>
<dbReference type="InterPro" id="IPR056511">
    <property type="entry name" value="IDM1_C"/>
</dbReference>
<keyword evidence="4" id="KW-0862">Zinc</keyword>
<dbReference type="EMBL" id="KZ772703">
    <property type="protein sequence ID" value="PTQ42118.1"/>
    <property type="molecule type" value="Genomic_DNA"/>
</dbReference>
<accession>A0A2R6X7P6</accession>
<evidence type="ECO:0000313" key="9">
    <source>
        <dbReference type="EMBL" id="PTQ42118.1"/>
    </source>
</evidence>
<dbReference type="GO" id="GO:0005634">
    <property type="term" value="C:nucleus"/>
    <property type="evidence" value="ECO:0000318"/>
    <property type="project" value="GO_Central"/>
</dbReference>
<dbReference type="Proteomes" id="UP000244005">
    <property type="component" value="Unassembled WGS sequence"/>
</dbReference>
<feature type="compositionally biased region" description="Acidic residues" evidence="7">
    <location>
        <begin position="508"/>
        <end position="535"/>
    </location>
</feature>
<keyword evidence="10" id="KW-1185">Reference proteome</keyword>
<keyword evidence="5" id="KW-0539">Nucleus</keyword>
<dbReference type="PROSITE" id="PS50016">
    <property type="entry name" value="ZF_PHD_2"/>
    <property type="match status" value="2"/>
</dbReference>
<feature type="compositionally biased region" description="Low complexity" evidence="7">
    <location>
        <begin position="395"/>
        <end position="404"/>
    </location>
</feature>
<dbReference type="Gene3D" id="3.30.40.10">
    <property type="entry name" value="Zinc/RING finger domain, C3HC4 (zinc finger)"/>
    <property type="match status" value="3"/>
</dbReference>
<reference evidence="10" key="1">
    <citation type="journal article" date="2017" name="Cell">
        <title>Insights into land plant evolution garnered from the Marchantia polymorpha genome.</title>
        <authorList>
            <person name="Bowman J.L."/>
            <person name="Kohchi T."/>
            <person name="Yamato K.T."/>
            <person name="Jenkins J."/>
            <person name="Shu S."/>
            <person name="Ishizaki K."/>
            <person name="Yamaoka S."/>
            <person name="Nishihama R."/>
            <person name="Nakamura Y."/>
            <person name="Berger F."/>
            <person name="Adam C."/>
            <person name="Aki S.S."/>
            <person name="Althoff F."/>
            <person name="Araki T."/>
            <person name="Arteaga-Vazquez M.A."/>
            <person name="Balasubrmanian S."/>
            <person name="Barry K."/>
            <person name="Bauer D."/>
            <person name="Boehm C.R."/>
            <person name="Briginshaw L."/>
            <person name="Caballero-Perez J."/>
            <person name="Catarino B."/>
            <person name="Chen F."/>
            <person name="Chiyoda S."/>
            <person name="Chovatia M."/>
            <person name="Davies K.M."/>
            <person name="Delmans M."/>
            <person name="Demura T."/>
            <person name="Dierschke T."/>
            <person name="Dolan L."/>
            <person name="Dorantes-Acosta A.E."/>
            <person name="Eklund D.M."/>
            <person name="Florent S.N."/>
            <person name="Flores-Sandoval E."/>
            <person name="Fujiyama A."/>
            <person name="Fukuzawa H."/>
            <person name="Galik B."/>
            <person name="Grimanelli D."/>
            <person name="Grimwood J."/>
            <person name="Grossniklaus U."/>
            <person name="Hamada T."/>
            <person name="Haseloff J."/>
            <person name="Hetherington A.J."/>
            <person name="Higo A."/>
            <person name="Hirakawa Y."/>
            <person name="Hundley H.N."/>
            <person name="Ikeda Y."/>
            <person name="Inoue K."/>
            <person name="Inoue S.I."/>
            <person name="Ishida S."/>
            <person name="Jia Q."/>
            <person name="Kakita M."/>
            <person name="Kanazawa T."/>
            <person name="Kawai Y."/>
            <person name="Kawashima T."/>
            <person name="Kennedy M."/>
            <person name="Kinose K."/>
            <person name="Kinoshita T."/>
            <person name="Kohara Y."/>
            <person name="Koide E."/>
            <person name="Komatsu K."/>
            <person name="Kopischke S."/>
            <person name="Kubo M."/>
            <person name="Kyozuka J."/>
            <person name="Lagercrantz U."/>
            <person name="Lin S.S."/>
            <person name="Lindquist E."/>
            <person name="Lipzen A.M."/>
            <person name="Lu C.W."/>
            <person name="De Luna E."/>
            <person name="Martienssen R.A."/>
            <person name="Minamino N."/>
            <person name="Mizutani M."/>
            <person name="Mizutani M."/>
            <person name="Mochizuki N."/>
            <person name="Monte I."/>
            <person name="Mosher R."/>
            <person name="Nagasaki H."/>
            <person name="Nakagami H."/>
            <person name="Naramoto S."/>
            <person name="Nishitani K."/>
            <person name="Ohtani M."/>
            <person name="Okamoto T."/>
            <person name="Okumura M."/>
            <person name="Phillips J."/>
            <person name="Pollak B."/>
            <person name="Reinders A."/>
            <person name="Rovekamp M."/>
            <person name="Sano R."/>
            <person name="Sawa S."/>
            <person name="Schmid M.W."/>
            <person name="Shirakawa M."/>
            <person name="Solano R."/>
            <person name="Spunde A."/>
            <person name="Suetsugu N."/>
            <person name="Sugano S."/>
            <person name="Sugiyama A."/>
            <person name="Sun R."/>
            <person name="Suzuki Y."/>
            <person name="Takenaka M."/>
            <person name="Takezawa D."/>
            <person name="Tomogane H."/>
            <person name="Tsuzuki M."/>
            <person name="Ueda T."/>
            <person name="Umeda M."/>
            <person name="Ward J.M."/>
            <person name="Watanabe Y."/>
            <person name="Yazaki K."/>
            <person name="Yokoyama R."/>
            <person name="Yoshitake Y."/>
            <person name="Yotsui I."/>
            <person name="Zachgo S."/>
            <person name="Schmutz J."/>
        </authorList>
    </citation>
    <scope>NUCLEOTIDE SEQUENCE [LARGE SCALE GENOMIC DNA]</scope>
    <source>
        <strain evidence="10">Tak-1</strain>
    </source>
</reference>
<dbReference type="InterPro" id="IPR032308">
    <property type="entry name" value="TDBD"/>
</dbReference>
<gene>
    <name evidence="9" type="ORF">MARPO_0031s0089</name>
</gene>
<dbReference type="Pfam" id="PF23209">
    <property type="entry name" value="IDM1_C"/>
    <property type="match status" value="1"/>
</dbReference>
<organism evidence="9 10">
    <name type="scientific">Marchantia polymorpha</name>
    <name type="common">Common liverwort</name>
    <name type="synonym">Marchantia aquatica</name>
    <dbReference type="NCBI Taxonomy" id="3197"/>
    <lineage>
        <taxon>Eukaryota</taxon>
        <taxon>Viridiplantae</taxon>
        <taxon>Streptophyta</taxon>
        <taxon>Embryophyta</taxon>
        <taxon>Marchantiophyta</taxon>
        <taxon>Marchantiopsida</taxon>
        <taxon>Marchantiidae</taxon>
        <taxon>Marchantiales</taxon>
        <taxon>Marchantiaceae</taxon>
        <taxon>Marchantia</taxon>
    </lineage>
</organism>
<dbReference type="GO" id="GO:0042393">
    <property type="term" value="F:histone binding"/>
    <property type="evidence" value="ECO:0000318"/>
    <property type="project" value="GO_Central"/>
</dbReference>
<evidence type="ECO:0000259" key="8">
    <source>
        <dbReference type="PROSITE" id="PS50016"/>
    </source>
</evidence>
<evidence type="ECO:0000256" key="1">
    <source>
        <dbReference type="ARBA" id="ARBA00004123"/>
    </source>
</evidence>
<feature type="compositionally biased region" description="Low complexity" evidence="7">
    <location>
        <begin position="785"/>
        <end position="797"/>
    </location>
</feature>
<feature type="region of interest" description="Disordered" evidence="7">
    <location>
        <begin position="632"/>
        <end position="683"/>
    </location>
</feature>
<dbReference type="SUPFAM" id="SSF57903">
    <property type="entry name" value="FYVE/PHD zinc finger"/>
    <property type="match status" value="3"/>
</dbReference>
<dbReference type="Pfam" id="PF16135">
    <property type="entry name" value="TDBD"/>
    <property type="match status" value="2"/>
</dbReference>
<evidence type="ECO:0000256" key="2">
    <source>
        <dbReference type="ARBA" id="ARBA00022723"/>
    </source>
</evidence>
<dbReference type="InterPro" id="IPR019786">
    <property type="entry name" value="Zinc_finger_PHD-type_CS"/>
</dbReference>
<dbReference type="PANTHER" id="PTHR47025">
    <property type="entry name" value="AUTOIMMUNE REGULATOR"/>
    <property type="match status" value="1"/>
</dbReference>
<dbReference type="InterPro" id="IPR019787">
    <property type="entry name" value="Znf_PHD-finger"/>
</dbReference>
<evidence type="ECO:0000256" key="5">
    <source>
        <dbReference type="ARBA" id="ARBA00023242"/>
    </source>
</evidence>
<feature type="domain" description="PHD-type" evidence="8">
    <location>
        <begin position="1110"/>
        <end position="1155"/>
    </location>
</feature>
<proteinExistence type="predicted"/>
<keyword evidence="2" id="KW-0479">Metal-binding</keyword>
<evidence type="ECO:0000256" key="3">
    <source>
        <dbReference type="ARBA" id="ARBA00022771"/>
    </source>
</evidence>
<evidence type="ECO:0000256" key="4">
    <source>
        <dbReference type="ARBA" id="ARBA00022833"/>
    </source>
</evidence>
<dbReference type="Gene3D" id="3.40.630.30">
    <property type="match status" value="1"/>
</dbReference>
<dbReference type="Pfam" id="PF00628">
    <property type="entry name" value="PHD"/>
    <property type="match status" value="2"/>
</dbReference>
<evidence type="ECO:0000313" key="10">
    <source>
        <dbReference type="Proteomes" id="UP000244005"/>
    </source>
</evidence>
<comment type="subcellular location">
    <subcellularLocation>
        <location evidence="1">Nucleus</location>
    </subcellularLocation>
</comment>
<feature type="compositionally biased region" description="Polar residues" evidence="7">
    <location>
        <begin position="674"/>
        <end position="683"/>
    </location>
</feature>
<feature type="compositionally biased region" description="Acidic residues" evidence="7">
    <location>
        <begin position="478"/>
        <end position="501"/>
    </location>
</feature>
<dbReference type="GO" id="GO:0045944">
    <property type="term" value="P:positive regulation of transcription by RNA polymerase II"/>
    <property type="evidence" value="ECO:0000318"/>
    <property type="project" value="GO_Central"/>
</dbReference>
<evidence type="ECO:0000256" key="7">
    <source>
        <dbReference type="SAM" id="MobiDB-lite"/>
    </source>
</evidence>
<feature type="compositionally biased region" description="Pro residues" evidence="7">
    <location>
        <begin position="405"/>
        <end position="417"/>
    </location>
</feature>
<feature type="compositionally biased region" description="Acidic residues" evidence="7">
    <location>
        <begin position="543"/>
        <end position="558"/>
    </location>
</feature>
<dbReference type="PANTHER" id="PTHR47025:SF2">
    <property type="entry name" value="AUTOIMMUNE REGULATOR"/>
    <property type="match status" value="1"/>
</dbReference>
<dbReference type="InterPro" id="IPR013083">
    <property type="entry name" value="Znf_RING/FYVE/PHD"/>
</dbReference>
<dbReference type="SMART" id="SM00249">
    <property type="entry name" value="PHD"/>
    <property type="match status" value="3"/>
</dbReference>
<dbReference type="PROSITE" id="PS01359">
    <property type="entry name" value="ZF_PHD_1"/>
    <property type="match status" value="2"/>
</dbReference>
<feature type="compositionally biased region" description="Low complexity" evidence="7">
    <location>
        <begin position="418"/>
        <end position="430"/>
    </location>
</feature>
<dbReference type="InterPro" id="IPR011011">
    <property type="entry name" value="Znf_FYVE_PHD"/>
</dbReference>
<dbReference type="InterPro" id="IPR016181">
    <property type="entry name" value="Acyl_CoA_acyltransferase"/>
</dbReference>
<evidence type="ECO:0000256" key="6">
    <source>
        <dbReference type="PROSITE-ProRule" id="PRU00146"/>
    </source>
</evidence>